<dbReference type="STRING" id="100816.A0A175VTV6"/>
<keyword evidence="3" id="KW-1185">Reference proteome</keyword>
<dbReference type="InterPro" id="IPR002347">
    <property type="entry name" value="SDR_fam"/>
</dbReference>
<dbReference type="SUPFAM" id="SSF51735">
    <property type="entry name" value="NAD(P)-binding Rossmann-fold domains"/>
    <property type="match status" value="1"/>
</dbReference>
<dbReference type="Gene3D" id="3.40.50.720">
    <property type="entry name" value="NAD(P)-binding Rossmann-like Domain"/>
    <property type="match status" value="1"/>
</dbReference>
<dbReference type="VEuPathDB" id="FungiDB:MMYC01_210705"/>
<gene>
    <name evidence="2" type="ORF">MMYC01_210705</name>
</gene>
<dbReference type="GO" id="GO:0016491">
    <property type="term" value="F:oxidoreductase activity"/>
    <property type="evidence" value="ECO:0007669"/>
    <property type="project" value="UniProtKB-KW"/>
</dbReference>
<dbReference type="OrthoDB" id="542013at2759"/>
<keyword evidence="1" id="KW-0560">Oxidoreductase</keyword>
<dbReference type="Proteomes" id="UP000078237">
    <property type="component" value="Unassembled WGS sequence"/>
</dbReference>
<dbReference type="AlphaFoldDB" id="A0A175VTV6"/>
<dbReference type="PANTHER" id="PTHR47534">
    <property type="entry name" value="YALI0E05731P"/>
    <property type="match status" value="1"/>
</dbReference>
<evidence type="ECO:0000313" key="2">
    <source>
        <dbReference type="EMBL" id="KXX74460.1"/>
    </source>
</evidence>
<sequence>MTIRAIVVGGTSGIGYAMACRIAAASPPTATILISGRTKPANIPHPNMEFRALDATSMREIKRYTDRLRSSSSSAPKPNLDLLVMSQGIMNTAPRTETPEGIDRKMALHYYGKQLLIRELLPLLTDTARIVIVYDGWLGSPDKLLWSDLDLKQNFSLGKAADHCMSMTDGMVQWWAAKQAEDGMGRKRSFVHAWPGGVNTGLLREIVPSFLHGTVRVVGGLLLTSPETCAERLLSGVEKYAEEGRAWSNINNKGRLFSAKVVWSTEQMGLVADHTWEILDKALATRDGTVEG</sequence>
<dbReference type="Pfam" id="PF00106">
    <property type="entry name" value="adh_short"/>
    <property type="match status" value="1"/>
</dbReference>
<proteinExistence type="predicted"/>
<dbReference type="InterPro" id="IPR052228">
    <property type="entry name" value="Sec_Metab_Biosynth_Oxidored"/>
</dbReference>
<protein>
    <submittedName>
        <fullName evidence="2">Oxidoreductase YkvO</fullName>
    </submittedName>
</protein>
<evidence type="ECO:0000256" key="1">
    <source>
        <dbReference type="ARBA" id="ARBA00023002"/>
    </source>
</evidence>
<dbReference type="InterPro" id="IPR036291">
    <property type="entry name" value="NAD(P)-bd_dom_sf"/>
</dbReference>
<dbReference type="EMBL" id="LCTW02000350">
    <property type="protein sequence ID" value="KXX74460.1"/>
    <property type="molecule type" value="Genomic_DNA"/>
</dbReference>
<accession>A0A175VTV6</accession>
<reference evidence="2 3" key="1">
    <citation type="journal article" date="2016" name="Genome Announc.">
        <title>Genome Sequence of Madurella mycetomatis mm55, Isolated from a Human Mycetoma Case in Sudan.</title>
        <authorList>
            <person name="Smit S."/>
            <person name="Derks M.F."/>
            <person name="Bervoets S."/>
            <person name="Fahal A."/>
            <person name="van Leeuwen W."/>
            <person name="van Belkum A."/>
            <person name="van de Sande W.W."/>
        </authorList>
    </citation>
    <scope>NUCLEOTIDE SEQUENCE [LARGE SCALE GENOMIC DNA]</scope>
    <source>
        <strain evidence="3">mm55</strain>
    </source>
</reference>
<name>A0A175VTV6_9PEZI</name>
<organism evidence="2 3">
    <name type="scientific">Madurella mycetomatis</name>
    <dbReference type="NCBI Taxonomy" id="100816"/>
    <lineage>
        <taxon>Eukaryota</taxon>
        <taxon>Fungi</taxon>
        <taxon>Dikarya</taxon>
        <taxon>Ascomycota</taxon>
        <taxon>Pezizomycotina</taxon>
        <taxon>Sordariomycetes</taxon>
        <taxon>Sordariomycetidae</taxon>
        <taxon>Sordariales</taxon>
        <taxon>Sordariales incertae sedis</taxon>
        <taxon>Madurella</taxon>
    </lineage>
</organism>
<evidence type="ECO:0000313" key="3">
    <source>
        <dbReference type="Proteomes" id="UP000078237"/>
    </source>
</evidence>
<comment type="caution">
    <text evidence="2">The sequence shown here is derived from an EMBL/GenBank/DDBJ whole genome shotgun (WGS) entry which is preliminary data.</text>
</comment>
<dbReference type="PANTHER" id="PTHR47534:SF3">
    <property type="entry name" value="ALCOHOL DEHYDROGENASE-LIKE C-TERMINAL DOMAIN-CONTAINING PROTEIN"/>
    <property type="match status" value="1"/>
</dbReference>